<dbReference type="PROSITE" id="PS50800">
    <property type="entry name" value="SAP"/>
    <property type="match status" value="1"/>
</dbReference>
<comment type="caution">
    <text evidence="4">The sequence shown here is derived from an EMBL/GenBank/DDBJ whole genome shotgun (WGS) entry which is preliminary data.</text>
</comment>
<reference evidence="4" key="1">
    <citation type="submission" date="2022-02" db="EMBL/GenBank/DDBJ databases">
        <title>Atlantic sturgeon de novo genome assembly.</title>
        <authorList>
            <person name="Stock M."/>
            <person name="Klopp C."/>
            <person name="Guiguen Y."/>
            <person name="Cabau C."/>
            <person name="Parinello H."/>
            <person name="Santidrian Yebra-Pimentel E."/>
            <person name="Kuhl H."/>
            <person name="Dirks R.P."/>
            <person name="Guessner J."/>
            <person name="Wuertz S."/>
            <person name="Du K."/>
            <person name="Schartl M."/>
        </authorList>
    </citation>
    <scope>NUCLEOTIDE SEQUENCE</scope>
    <source>
        <strain evidence="4">STURGEONOMICS-FGT-2020</strain>
        <tissue evidence="4">Whole blood</tissue>
    </source>
</reference>
<comment type="similarity">
    <text evidence="2">Belongs to the SAP domain-containing ribonucleoprotein family.</text>
</comment>
<keyword evidence="1" id="KW-0597">Phosphoprotein</keyword>
<evidence type="ECO:0000313" key="5">
    <source>
        <dbReference type="Proteomes" id="UP001230051"/>
    </source>
</evidence>
<gene>
    <name evidence="4" type="ORF">AOXY_G14178</name>
</gene>
<organism evidence="4 5">
    <name type="scientific">Acipenser oxyrinchus oxyrinchus</name>
    <dbReference type="NCBI Taxonomy" id="40147"/>
    <lineage>
        <taxon>Eukaryota</taxon>
        <taxon>Metazoa</taxon>
        <taxon>Chordata</taxon>
        <taxon>Craniata</taxon>
        <taxon>Vertebrata</taxon>
        <taxon>Euteleostomi</taxon>
        <taxon>Actinopterygii</taxon>
        <taxon>Chondrostei</taxon>
        <taxon>Acipenseriformes</taxon>
        <taxon>Acipenseridae</taxon>
        <taxon>Acipenser</taxon>
    </lineage>
</organism>
<dbReference type="Proteomes" id="UP001230051">
    <property type="component" value="Unassembled WGS sequence"/>
</dbReference>
<evidence type="ECO:0000256" key="1">
    <source>
        <dbReference type="ARBA" id="ARBA00022553"/>
    </source>
</evidence>
<dbReference type="InterPro" id="IPR052240">
    <property type="entry name" value="SAP_domain_ribonucleoprotein"/>
</dbReference>
<dbReference type="SUPFAM" id="SSF68906">
    <property type="entry name" value="SAP domain"/>
    <property type="match status" value="1"/>
</dbReference>
<evidence type="ECO:0000256" key="2">
    <source>
        <dbReference type="ARBA" id="ARBA00046328"/>
    </source>
</evidence>
<dbReference type="GO" id="GO:0016973">
    <property type="term" value="P:poly(A)+ mRNA export from nucleus"/>
    <property type="evidence" value="ECO:0007669"/>
    <property type="project" value="TreeGrafter"/>
</dbReference>
<feature type="domain" description="SAP" evidence="3">
    <location>
        <begin position="10"/>
        <end position="44"/>
    </location>
</feature>
<dbReference type="InterPro" id="IPR003034">
    <property type="entry name" value="SAP_dom"/>
</dbReference>
<dbReference type="PANTHER" id="PTHR46551">
    <property type="entry name" value="SAP DOMAIN-CONTAINING RIBONUCLEOPROTEIN"/>
    <property type="match status" value="1"/>
</dbReference>
<evidence type="ECO:0000259" key="3">
    <source>
        <dbReference type="PROSITE" id="PS50800"/>
    </source>
</evidence>
<dbReference type="Gene3D" id="1.10.720.30">
    <property type="entry name" value="SAP domain"/>
    <property type="match status" value="1"/>
</dbReference>
<dbReference type="EMBL" id="JAGXEW010000012">
    <property type="protein sequence ID" value="KAK1165600.1"/>
    <property type="molecule type" value="Genomic_DNA"/>
</dbReference>
<protein>
    <recommendedName>
        <fullName evidence="3">SAP domain-containing protein</fullName>
    </recommendedName>
</protein>
<dbReference type="AlphaFoldDB" id="A0AAD8G1X0"/>
<dbReference type="InterPro" id="IPR036361">
    <property type="entry name" value="SAP_dom_sf"/>
</dbReference>
<name>A0AAD8G1X0_ACIOX</name>
<keyword evidence="5" id="KW-1185">Reference proteome</keyword>
<accession>A0AAD8G1X0</accession>
<proteinExistence type="inferred from homology"/>
<dbReference type="PANTHER" id="PTHR46551:SF1">
    <property type="entry name" value="SAP DOMAIN-CONTAINING RIBONUCLEOPROTEIN"/>
    <property type="match status" value="1"/>
</dbReference>
<sequence length="210" mass="23880">MAIVKAERDLTKLKIVELKQELSHRNLKTKGSKAELLARLVKAYEDEEEHEDSVDEETAFEDIESDVFGTSSKEEELDILEDEESLQEHVQNPQTPVPQVVSGPEVGNLCSRQSEKLSIKTVASMTKEERLKKRTERFGKSASDQAKKEARAARFGIPVYGDTEMKQNLVCQEKLRKRKERFGIVMGTTGLLDNQAKKRMRADRFGINLN</sequence>
<evidence type="ECO:0000313" key="4">
    <source>
        <dbReference type="EMBL" id="KAK1165600.1"/>
    </source>
</evidence>
<dbReference type="Pfam" id="PF02037">
    <property type="entry name" value="SAP"/>
    <property type="match status" value="1"/>
</dbReference>
<dbReference type="SMART" id="SM00513">
    <property type="entry name" value="SAP"/>
    <property type="match status" value="1"/>
</dbReference>
<dbReference type="GO" id="GO:0005634">
    <property type="term" value="C:nucleus"/>
    <property type="evidence" value="ECO:0007669"/>
    <property type="project" value="TreeGrafter"/>
</dbReference>